<comment type="caution">
    <text evidence="1">The sequence shown here is derived from an EMBL/GenBank/DDBJ whole genome shotgun (WGS) entry which is preliminary data.</text>
</comment>
<protein>
    <submittedName>
        <fullName evidence="1">Aminoglycoside phosphotransferase</fullName>
    </submittedName>
</protein>
<dbReference type="EMBL" id="VENP01000058">
    <property type="protein sequence ID" value="TNU73208.1"/>
    <property type="molecule type" value="Genomic_DNA"/>
</dbReference>
<dbReference type="Proteomes" id="UP000313849">
    <property type="component" value="Unassembled WGS sequence"/>
</dbReference>
<dbReference type="GO" id="GO:0016740">
    <property type="term" value="F:transferase activity"/>
    <property type="evidence" value="ECO:0007669"/>
    <property type="project" value="UniProtKB-KW"/>
</dbReference>
<keyword evidence="2" id="KW-1185">Reference proteome</keyword>
<reference evidence="1 2" key="1">
    <citation type="submission" date="2019-06" db="EMBL/GenBank/DDBJ databases">
        <title>Draft genome sequence of Miniimonas arenae KCTC 19750T isolated from sea sand.</title>
        <authorList>
            <person name="Park S.-J."/>
        </authorList>
    </citation>
    <scope>NUCLEOTIDE SEQUENCE [LARGE SCALE GENOMIC DNA]</scope>
    <source>
        <strain evidence="1 2">KCTC 19750</strain>
    </source>
</reference>
<accession>A0A5C5B8J7</accession>
<name>A0A5C5B8J7_9MICO</name>
<dbReference type="OrthoDB" id="4427130at2"/>
<dbReference type="AlphaFoldDB" id="A0A5C5B8J7"/>
<sequence length="271" mass="28566">MPSPEVLDRFAVPDDVERLPGGQGGTVRAGDLALSPDRDPALQSWLSPVQARLAYELDLAPGRRPLRLAMPVPARDGEWVVQGWAATRFEPDAEACHDLDVALAAGRLLHAHLASAVPARPDGAPLPALSLPPASGASRWDRAEAVAFAPAAALPDLLPATLADLAPLMTDVSLGPDQLVHRDLASNVLLDARGSALVIDLAPTWRPALWADAICVLDSVTWLGAPAAALRGWGSGRARQAMLRALVFRVLSDEPARRAPYSAALHAVGPR</sequence>
<gene>
    <name evidence="1" type="ORF">FH969_12635</name>
</gene>
<proteinExistence type="predicted"/>
<keyword evidence="1" id="KW-0808">Transferase</keyword>
<organism evidence="1 2">
    <name type="scientific">Miniimonas arenae</name>
    <dbReference type="NCBI Taxonomy" id="676201"/>
    <lineage>
        <taxon>Bacteria</taxon>
        <taxon>Bacillati</taxon>
        <taxon>Actinomycetota</taxon>
        <taxon>Actinomycetes</taxon>
        <taxon>Micrococcales</taxon>
        <taxon>Beutenbergiaceae</taxon>
        <taxon>Miniimonas</taxon>
    </lineage>
</organism>
<evidence type="ECO:0000313" key="1">
    <source>
        <dbReference type="EMBL" id="TNU73208.1"/>
    </source>
</evidence>
<evidence type="ECO:0000313" key="2">
    <source>
        <dbReference type="Proteomes" id="UP000313849"/>
    </source>
</evidence>